<dbReference type="GO" id="GO:0035336">
    <property type="term" value="P:long-chain fatty-acyl-CoA metabolic process"/>
    <property type="evidence" value="ECO:0007669"/>
    <property type="project" value="TreeGrafter"/>
</dbReference>
<accession>A0A3D8SDY3</accession>
<dbReference type="AlphaFoldDB" id="A0A3D8SDY3"/>
<dbReference type="PROSITE" id="PS00455">
    <property type="entry name" value="AMP_BINDING"/>
    <property type="match status" value="1"/>
</dbReference>
<evidence type="ECO:0000259" key="6">
    <source>
        <dbReference type="Pfam" id="PF00501"/>
    </source>
</evidence>
<dbReference type="PANTHER" id="PTHR43272:SF83">
    <property type="entry name" value="ACYL-COA SYNTHETASE LONG-CHAIN, ISOFORM J"/>
    <property type="match status" value="1"/>
</dbReference>
<dbReference type="Gene3D" id="3.40.50.12780">
    <property type="entry name" value="N-terminal domain of ligase-like"/>
    <property type="match status" value="1"/>
</dbReference>
<dbReference type="InterPro" id="IPR000873">
    <property type="entry name" value="AMP-dep_synth/lig_dom"/>
</dbReference>
<dbReference type="PANTHER" id="PTHR43272">
    <property type="entry name" value="LONG-CHAIN-FATTY-ACID--COA LIGASE"/>
    <property type="match status" value="1"/>
</dbReference>
<evidence type="ECO:0000256" key="3">
    <source>
        <dbReference type="ARBA" id="ARBA00022741"/>
    </source>
</evidence>
<evidence type="ECO:0000256" key="5">
    <source>
        <dbReference type="ARBA" id="ARBA00036813"/>
    </source>
</evidence>
<dbReference type="Pfam" id="PF00501">
    <property type="entry name" value="AMP-binding"/>
    <property type="match status" value="1"/>
</dbReference>
<organism evidence="7 8">
    <name type="scientific">Coleophoma cylindrospora</name>
    <dbReference type="NCBI Taxonomy" id="1849047"/>
    <lineage>
        <taxon>Eukaryota</taxon>
        <taxon>Fungi</taxon>
        <taxon>Dikarya</taxon>
        <taxon>Ascomycota</taxon>
        <taxon>Pezizomycotina</taxon>
        <taxon>Leotiomycetes</taxon>
        <taxon>Helotiales</taxon>
        <taxon>Dermateaceae</taxon>
        <taxon>Coleophoma</taxon>
    </lineage>
</organism>
<dbReference type="Proteomes" id="UP000256645">
    <property type="component" value="Unassembled WGS sequence"/>
</dbReference>
<sequence>MAAQKPVLLPRMTRSPPFTVEVPGAVKVEGETIPRRNARSPNALRSTPEPGVNTVFDILTRSAKKFGDSQAVGWRKLIKKHEEVKKVKKMVDGVVTDVDKKWLFFEMSGYHFLTFVEYERLALQLGCGFRKLGLVKEDRVHIYATTSAYWLAVAHGAVSQSMPIVTAYDTLGEEGLRHSLVATKAKAIFVEPHLLKTLSISLQTAKDIQYVIYNDITPEEVNQDEITKLKTAHPNLTILSFEDLRKLGADNMVDSVPPNSEDTCCIMYTSGSTGTPKGVPLKHKNVVAAVAGVDTVLGDSLGPEDTLLTYLPLAHIFEFVVEHLFLYMGSTMGYGTVRTLSATSMKNCKGDIQELRPTLLVGVPAVWETVKKGIITQITKSSALVQKLFWGALYSKTFLMSRGLPGSGLLDAIVFNKVREATGGRLRLTMNGGSPIAKETQDFISMAIAPMINGYGSTETTAMGALCDPLAWTSSAHGDIESCLEIKFVDFADAGYFATNNPPQGEIWIRGYCVLEKYYENEEETAAALTPDGWFKTGDIGEWDKNGHLKIIDRKKNLVKTLNGEYIALEKLESVYRSARVVGNICVYASITESKPIAIIFPVEAALKALAEEVGVQGHGLGDLVHNEKVQQAVLKQLQTVGSKAKLAAMEIIEGVVLSDEEWTPQNGLVTAVGKLNRKGLFEKYKKEVDKAYKKG</sequence>
<evidence type="ECO:0000313" key="8">
    <source>
        <dbReference type="Proteomes" id="UP000256645"/>
    </source>
</evidence>
<evidence type="ECO:0000256" key="2">
    <source>
        <dbReference type="ARBA" id="ARBA00022598"/>
    </source>
</evidence>
<keyword evidence="2 7" id="KW-0436">Ligase</keyword>
<keyword evidence="8" id="KW-1185">Reference proteome</keyword>
<protein>
    <submittedName>
        <fullName evidence="7">Long-chain-fatty-acid-CoA ligase-like protein</fullName>
    </submittedName>
</protein>
<proteinExistence type="inferred from homology"/>
<evidence type="ECO:0000256" key="4">
    <source>
        <dbReference type="ARBA" id="ARBA00022840"/>
    </source>
</evidence>
<comment type="catalytic activity">
    <reaction evidence="5">
        <text>a long-chain fatty acid + ATP + CoA = a long-chain fatty acyl-CoA + AMP + diphosphate</text>
        <dbReference type="Rhea" id="RHEA:15421"/>
        <dbReference type="ChEBI" id="CHEBI:30616"/>
        <dbReference type="ChEBI" id="CHEBI:33019"/>
        <dbReference type="ChEBI" id="CHEBI:57287"/>
        <dbReference type="ChEBI" id="CHEBI:57560"/>
        <dbReference type="ChEBI" id="CHEBI:83139"/>
        <dbReference type="ChEBI" id="CHEBI:456215"/>
        <dbReference type="EC" id="6.2.1.3"/>
    </reaction>
</comment>
<gene>
    <name evidence="7" type="ORF">BP6252_02130</name>
</gene>
<name>A0A3D8SDY3_9HELO</name>
<dbReference type="InterPro" id="IPR020845">
    <property type="entry name" value="AMP-binding_CS"/>
</dbReference>
<dbReference type="GO" id="GO:0005524">
    <property type="term" value="F:ATP binding"/>
    <property type="evidence" value="ECO:0007669"/>
    <property type="project" value="UniProtKB-KW"/>
</dbReference>
<evidence type="ECO:0000256" key="1">
    <source>
        <dbReference type="ARBA" id="ARBA00006432"/>
    </source>
</evidence>
<dbReference type="GO" id="GO:0005811">
    <property type="term" value="C:lipid droplet"/>
    <property type="evidence" value="ECO:0007669"/>
    <property type="project" value="TreeGrafter"/>
</dbReference>
<dbReference type="EMBL" id="PDLM01000002">
    <property type="protein sequence ID" value="RDW84540.1"/>
    <property type="molecule type" value="Genomic_DNA"/>
</dbReference>
<comment type="similarity">
    <text evidence="1">Belongs to the ATP-dependent AMP-binding enzyme family.</text>
</comment>
<evidence type="ECO:0000313" key="7">
    <source>
        <dbReference type="EMBL" id="RDW84540.1"/>
    </source>
</evidence>
<keyword evidence="3" id="KW-0547">Nucleotide-binding</keyword>
<feature type="domain" description="AMP-dependent synthetase/ligase" evidence="6">
    <location>
        <begin position="105"/>
        <end position="519"/>
    </location>
</feature>
<reference evidence="7 8" key="1">
    <citation type="journal article" date="2018" name="IMA Fungus">
        <title>IMA Genome-F 9: Draft genome sequence of Annulohypoxylon stygium, Aspergillus mulundensis, Berkeleyomyces basicola (syn. Thielaviopsis basicola), Ceratocystis smalleyi, two Cercospora beticola strains, Coleophoma cylindrospora, Fusarium fracticaudum, Phialophora cf. hyalina, and Morchella septimelata.</title>
        <authorList>
            <person name="Wingfield B.D."/>
            <person name="Bills G.F."/>
            <person name="Dong Y."/>
            <person name="Huang W."/>
            <person name="Nel W.J."/>
            <person name="Swalarsk-Parry B.S."/>
            <person name="Vaghefi N."/>
            <person name="Wilken P.M."/>
            <person name="An Z."/>
            <person name="de Beer Z.W."/>
            <person name="De Vos L."/>
            <person name="Chen L."/>
            <person name="Duong T.A."/>
            <person name="Gao Y."/>
            <person name="Hammerbacher A."/>
            <person name="Kikkert J.R."/>
            <person name="Li Y."/>
            <person name="Li H."/>
            <person name="Li K."/>
            <person name="Li Q."/>
            <person name="Liu X."/>
            <person name="Ma X."/>
            <person name="Naidoo K."/>
            <person name="Pethybridge S.J."/>
            <person name="Sun J."/>
            <person name="Steenkamp E.T."/>
            <person name="van der Nest M.A."/>
            <person name="van Wyk S."/>
            <person name="Wingfield M.J."/>
            <person name="Xiong C."/>
            <person name="Yue Q."/>
            <person name="Zhang X."/>
        </authorList>
    </citation>
    <scope>NUCLEOTIDE SEQUENCE [LARGE SCALE GENOMIC DNA]</scope>
    <source>
        <strain evidence="7 8">BP6252</strain>
    </source>
</reference>
<comment type="caution">
    <text evidence="7">The sequence shown here is derived from an EMBL/GenBank/DDBJ whole genome shotgun (WGS) entry which is preliminary data.</text>
</comment>
<keyword evidence="4" id="KW-0067">ATP-binding</keyword>
<dbReference type="InterPro" id="IPR042099">
    <property type="entry name" value="ANL_N_sf"/>
</dbReference>
<dbReference type="GO" id="GO:0005886">
    <property type="term" value="C:plasma membrane"/>
    <property type="evidence" value="ECO:0007669"/>
    <property type="project" value="TreeGrafter"/>
</dbReference>
<dbReference type="GO" id="GO:0005783">
    <property type="term" value="C:endoplasmic reticulum"/>
    <property type="evidence" value="ECO:0007669"/>
    <property type="project" value="TreeGrafter"/>
</dbReference>
<dbReference type="STRING" id="1849047.A0A3D8SDY3"/>
<dbReference type="GO" id="GO:0004467">
    <property type="term" value="F:long-chain fatty acid-CoA ligase activity"/>
    <property type="evidence" value="ECO:0007669"/>
    <property type="project" value="UniProtKB-EC"/>
</dbReference>
<dbReference type="OrthoDB" id="1700726at2759"/>
<dbReference type="SUPFAM" id="SSF56801">
    <property type="entry name" value="Acetyl-CoA synthetase-like"/>
    <property type="match status" value="1"/>
</dbReference>